<feature type="transmembrane region" description="Helical" evidence="1">
    <location>
        <begin position="38"/>
        <end position="60"/>
    </location>
</feature>
<dbReference type="InterPro" id="IPR034756">
    <property type="entry name" value="T2SSM_b"/>
</dbReference>
<keyword evidence="1" id="KW-0812">Transmembrane</keyword>
<name>A0A540VSJ2_9GAMM</name>
<dbReference type="EMBL" id="VIFK01000051">
    <property type="protein sequence ID" value="TQE99591.1"/>
    <property type="molecule type" value="Genomic_DNA"/>
</dbReference>
<reference evidence="3 4" key="1">
    <citation type="submission" date="2019-06" db="EMBL/GenBank/DDBJ databases">
        <title>Metagenome assembled Genome of Spiribacter salinus SL48-SHIP from the microbial mat of Salt Lake 48 (Novosibirsk region, Russia).</title>
        <authorList>
            <person name="Shipova A."/>
            <person name="Rozanov A.S."/>
            <person name="Bryanskaya A.V."/>
            <person name="Peltek S.E."/>
        </authorList>
    </citation>
    <scope>NUCLEOTIDE SEQUENCE [LARGE SCALE GENOMIC DNA]</scope>
    <source>
        <strain evidence="3">SL48-SHIP-2</strain>
    </source>
</reference>
<accession>A0A540VSJ2</accession>
<dbReference type="Proteomes" id="UP000315400">
    <property type="component" value="Unassembled WGS sequence"/>
</dbReference>
<organism evidence="3 4">
    <name type="scientific">Spiribacter salinus</name>
    <dbReference type="NCBI Taxonomy" id="1335746"/>
    <lineage>
        <taxon>Bacteria</taxon>
        <taxon>Pseudomonadati</taxon>
        <taxon>Pseudomonadota</taxon>
        <taxon>Gammaproteobacteria</taxon>
        <taxon>Chromatiales</taxon>
        <taxon>Ectothiorhodospiraceae</taxon>
        <taxon>Spiribacter</taxon>
    </lineage>
</organism>
<evidence type="ECO:0000313" key="3">
    <source>
        <dbReference type="EMBL" id="TQE99725.1"/>
    </source>
</evidence>
<dbReference type="AlphaFoldDB" id="A0A540VSJ2"/>
<comment type="caution">
    <text evidence="3">The sequence shown here is derived from an EMBL/GenBank/DDBJ whole genome shotgun (WGS) entry which is preliminary data.</text>
</comment>
<evidence type="ECO:0000313" key="2">
    <source>
        <dbReference type="EMBL" id="TQE99591.1"/>
    </source>
</evidence>
<dbReference type="Pfam" id="PF10741">
    <property type="entry name" value="T2SSM_b"/>
    <property type="match status" value="1"/>
</dbReference>
<proteinExistence type="predicted"/>
<protein>
    <recommendedName>
        <fullName evidence="5">Type II secretion system protein M</fullName>
    </recommendedName>
</protein>
<keyword evidence="1" id="KW-0472">Membrane</keyword>
<evidence type="ECO:0000313" key="4">
    <source>
        <dbReference type="Proteomes" id="UP000315400"/>
    </source>
</evidence>
<sequence length="218" mass="24137">MTAPDKALDNYMQEILDVGGGETMTARIAALPLWQRRLLAVGLALLVLVIVLVLVGRPLWQLQAANTERIDALEFELQRFQAAAAARPELEQRRAELRARQNRGGYLSGNRPTLAAADLQRQVRSAVTTGEGTLVSTQVLPNESVEGFQRVSLRIRVRGDVEMLRSVLYSLETGTPYLLVDNLRIRVWTSGRRQGGIEAGDLDVYFDVYGYLVAGEVS</sequence>
<gene>
    <name evidence="3" type="ORF">FKY71_07075</name>
    <name evidence="2" type="ORF">FKY71_07845</name>
</gene>
<dbReference type="NCBIfam" id="NF040576">
    <property type="entry name" value="T2SS_GspM_XpsM"/>
    <property type="match status" value="1"/>
</dbReference>
<keyword evidence="1" id="KW-1133">Transmembrane helix</keyword>
<evidence type="ECO:0008006" key="5">
    <source>
        <dbReference type="Google" id="ProtNLM"/>
    </source>
</evidence>
<dbReference type="EMBL" id="VIFK01000042">
    <property type="protein sequence ID" value="TQE99725.1"/>
    <property type="molecule type" value="Genomic_DNA"/>
</dbReference>
<evidence type="ECO:0000256" key="1">
    <source>
        <dbReference type="SAM" id="Phobius"/>
    </source>
</evidence>